<name>A0ABT0Z3P4_9FLAO</name>
<dbReference type="EMBL" id="JAMSCK010000003">
    <property type="protein sequence ID" value="MCM8569850.1"/>
    <property type="molecule type" value="Genomic_DNA"/>
</dbReference>
<evidence type="ECO:0008006" key="3">
    <source>
        <dbReference type="Google" id="ProtNLM"/>
    </source>
</evidence>
<dbReference type="PROSITE" id="PS51257">
    <property type="entry name" value="PROKAR_LIPOPROTEIN"/>
    <property type="match status" value="1"/>
</dbReference>
<dbReference type="Proteomes" id="UP001155077">
    <property type="component" value="Unassembled WGS sequence"/>
</dbReference>
<evidence type="ECO:0000313" key="1">
    <source>
        <dbReference type="EMBL" id="MCM8569850.1"/>
    </source>
</evidence>
<protein>
    <recommendedName>
        <fullName evidence="3">Lipoprotein</fullName>
    </recommendedName>
</protein>
<reference evidence="1" key="1">
    <citation type="submission" date="2022-06" db="EMBL/GenBank/DDBJ databases">
        <title>Gramella sediminis sp. nov., isolated from deep-sea sediment of the Indian Ocean.</title>
        <authorList>
            <person name="Yang L."/>
        </authorList>
    </citation>
    <scope>NUCLEOTIDE SEQUENCE</scope>
    <source>
        <strain evidence="1">HMD3159</strain>
    </source>
</reference>
<gene>
    <name evidence="1" type="ORF">NE848_10695</name>
</gene>
<organism evidence="1 2">
    <name type="scientific">Gramella jeungdoensis</name>
    <dbReference type="NCBI Taxonomy" id="708091"/>
    <lineage>
        <taxon>Bacteria</taxon>
        <taxon>Pseudomonadati</taxon>
        <taxon>Bacteroidota</taxon>
        <taxon>Flavobacteriia</taxon>
        <taxon>Flavobacteriales</taxon>
        <taxon>Flavobacteriaceae</taxon>
        <taxon>Christiangramia</taxon>
    </lineage>
</organism>
<comment type="caution">
    <text evidence="1">The sequence shown here is derived from an EMBL/GenBank/DDBJ whole genome shotgun (WGS) entry which is preliminary data.</text>
</comment>
<evidence type="ECO:0000313" key="2">
    <source>
        <dbReference type="Proteomes" id="UP001155077"/>
    </source>
</evidence>
<proteinExistence type="predicted"/>
<accession>A0ABT0Z3P4</accession>
<dbReference type="RefSeq" id="WP_252113334.1">
    <property type="nucleotide sequence ID" value="NZ_JAMSCK010000003.1"/>
</dbReference>
<dbReference type="InterPro" id="IPR046732">
    <property type="entry name" value="DUF6624"/>
</dbReference>
<keyword evidence="2" id="KW-1185">Reference proteome</keyword>
<dbReference type="Pfam" id="PF20329">
    <property type="entry name" value="DUF6624"/>
    <property type="match status" value="1"/>
</dbReference>
<sequence>MRKFLLQILIISLITGCKNDKPDSERLTRISQSEKEEKYPYHLFSLDNNITYRNDKGDILPLDSVKSLTNWNKKWAQDLYENENGEIEEIVLRKPTKEDLELKKRIQEKLENKAKVNLRYVPIDCANLSVLLTQIDSADQEMRNSGIYDPEADKENLNLVINILNQCGMPNWEQVPRYQFSTIWLVIQHSSKEVRKTYFPILKQSAENGDLRKKDIAMMEDRMLMDYGKPQIYGTQVYRKSSSEPWKLYDLKNPEMVNIRRKEVGLEPLEQYLENFGIDYQIEQE</sequence>